<feature type="compositionally biased region" description="Basic and acidic residues" evidence="1">
    <location>
        <begin position="326"/>
        <end position="343"/>
    </location>
</feature>
<feature type="region of interest" description="Disordered" evidence="1">
    <location>
        <begin position="50"/>
        <end position="124"/>
    </location>
</feature>
<evidence type="ECO:0000313" key="2">
    <source>
        <dbReference type="EMBL" id="CAL0323062.1"/>
    </source>
</evidence>
<organism evidence="2 3">
    <name type="scientific">Lupinus luteus</name>
    <name type="common">European yellow lupine</name>
    <dbReference type="NCBI Taxonomy" id="3873"/>
    <lineage>
        <taxon>Eukaryota</taxon>
        <taxon>Viridiplantae</taxon>
        <taxon>Streptophyta</taxon>
        <taxon>Embryophyta</taxon>
        <taxon>Tracheophyta</taxon>
        <taxon>Spermatophyta</taxon>
        <taxon>Magnoliopsida</taxon>
        <taxon>eudicotyledons</taxon>
        <taxon>Gunneridae</taxon>
        <taxon>Pentapetalae</taxon>
        <taxon>rosids</taxon>
        <taxon>fabids</taxon>
        <taxon>Fabales</taxon>
        <taxon>Fabaceae</taxon>
        <taxon>Papilionoideae</taxon>
        <taxon>50 kb inversion clade</taxon>
        <taxon>genistoids sensu lato</taxon>
        <taxon>core genistoids</taxon>
        <taxon>Genisteae</taxon>
        <taxon>Lupinus</taxon>
    </lineage>
</organism>
<dbReference type="AlphaFoldDB" id="A0AAV1XNC5"/>
<dbReference type="EMBL" id="CAXHTB010000016">
    <property type="protein sequence ID" value="CAL0323062.1"/>
    <property type="molecule type" value="Genomic_DNA"/>
</dbReference>
<accession>A0AAV1XNC5</accession>
<feature type="region of interest" description="Disordered" evidence="1">
    <location>
        <begin position="382"/>
        <end position="401"/>
    </location>
</feature>
<protein>
    <submittedName>
        <fullName evidence="2">Uncharacterized protein</fullName>
    </submittedName>
</protein>
<comment type="caution">
    <text evidence="2">The sequence shown here is derived from an EMBL/GenBank/DDBJ whole genome shotgun (WGS) entry which is preliminary data.</text>
</comment>
<evidence type="ECO:0000313" key="3">
    <source>
        <dbReference type="Proteomes" id="UP001497480"/>
    </source>
</evidence>
<name>A0AAV1XNC5_LUPLU</name>
<dbReference type="Proteomes" id="UP001497480">
    <property type="component" value="Unassembled WGS sequence"/>
</dbReference>
<evidence type="ECO:0000256" key="1">
    <source>
        <dbReference type="SAM" id="MobiDB-lite"/>
    </source>
</evidence>
<gene>
    <name evidence="2" type="ORF">LLUT_LOCUS24122</name>
</gene>
<feature type="compositionally biased region" description="Basic and acidic residues" evidence="1">
    <location>
        <begin position="50"/>
        <end position="64"/>
    </location>
</feature>
<feature type="compositionally biased region" description="Basic and acidic residues" evidence="1">
    <location>
        <begin position="382"/>
        <end position="392"/>
    </location>
</feature>
<keyword evidence="3" id="KW-1185">Reference proteome</keyword>
<feature type="region of interest" description="Disordered" evidence="1">
    <location>
        <begin position="326"/>
        <end position="373"/>
    </location>
</feature>
<proteinExistence type="predicted"/>
<feature type="region of interest" description="Disordered" evidence="1">
    <location>
        <begin position="1"/>
        <end position="32"/>
    </location>
</feature>
<reference evidence="2 3" key="1">
    <citation type="submission" date="2024-03" db="EMBL/GenBank/DDBJ databases">
        <authorList>
            <person name="Martinez-Hernandez J."/>
        </authorList>
    </citation>
    <scope>NUCLEOTIDE SEQUENCE [LARGE SCALE GENOMIC DNA]</scope>
</reference>
<sequence length="401" mass="44557">MLPRPGRGVIHDQAMGSSIVSGQIPPLLSTTPEDKYSLVAKLDGIPNLRETAEAEDKQKGDKTTKITITSIRTEEDRSSVESSSPDKPSIETVDESSYYQADKIANQPLKRVSENETEDQTGITSKDIEIGGHKIEVINDTNIEEYNLDIEHEEVPNLKRTGEPNLKVHEQELSTDNSHSSRDQHASIEVISDTTEKQTTTSQTNEYTIPKEKEDADLEYTEQATIISDANLGLVNEVLIPNLELETKNLYKDNETVTESGVKDEDMDNKYTSHSITHVEDENKDTSLIGVQNRTAGLSYLVEGEWKALESIKSSNNLVYVNDNIPEDKPVHGKTEDSSKARQDTGINLSNDTEEQETVPALYTGEKSDIEDGPQIIQEEAKEIEPATEKQLQETAAKGKF</sequence>